<keyword evidence="2" id="KW-1185">Reference proteome</keyword>
<name>A0A165DNK9_EXIGL</name>
<sequence>MSGSVAFSFGSFGDITTVLQLAWSLKQILLEAGRGPSEIEELVTHIDVFTSALQQVKGVLEGRNADAPPALANGISLALRTCLQILSGMHNSLEGQKKKITGAVGRSAWLTYLATCSWLLLGGKRKVEAAKKQLSEQVDAITTLLAVANW</sequence>
<evidence type="ECO:0008006" key="3">
    <source>
        <dbReference type="Google" id="ProtNLM"/>
    </source>
</evidence>
<accession>A0A165DNK9</accession>
<proteinExistence type="predicted"/>
<organism evidence="1 2">
    <name type="scientific">Exidia glandulosa HHB12029</name>
    <dbReference type="NCBI Taxonomy" id="1314781"/>
    <lineage>
        <taxon>Eukaryota</taxon>
        <taxon>Fungi</taxon>
        <taxon>Dikarya</taxon>
        <taxon>Basidiomycota</taxon>
        <taxon>Agaricomycotina</taxon>
        <taxon>Agaricomycetes</taxon>
        <taxon>Auriculariales</taxon>
        <taxon>Exidiaceae</taxon>
        <taxon>Exidia</taxon>
    </lineage>
</organism>
<reference evidence="1 2" key="1">
    <citation type="journal article" date="2016" name="Mol. Biol. Evol.">
        <title>Comparative Genomics of Early-Diverging Mushroom-Forming Fungi Provides Insights into the Origins of Lignocellulose Decay Capabilities.</title>
        <authorList>
            <person name="Nagy L.G."/>
            <person name="Riley R."/>
            <person name="Tritt A."/>
            <person name="Adam C."/>
            <person name="Daum C."/>
            <person name="Floudas D."/>
            <person name="Sun H."/>
            <person name="Yadav J.S."/>
            <person name="Pangilinan J."/>
            <person name="Larsson K.H."/>
            <person name="Matsuura K."/>
            <person name="Barry K."/>
            <person name="Labutti K."/>
            <person name="Kuo R."/>
            <person name="Ohm R.A."/>
            <person name="Bhattacharya S.S."/>
            <person name="Shirouzu T."/>
            <person name="Yoshinaga Y."/>
            <person name="Martin F.M."/>
            <person name="Grigoriev I.V."/>
            <person name="Hibbett D.S."/>
        </authorList>
    </citation>
    <scope>NUCLEOTIDE SEQUENCE [LARGE SCALE GENOMIC DNA]</scope>
    <source>
        <strain evidence="1 2">HHB12029</strain>
    </source>
</reference>
<dbReference type="AlphaFoldDB" id="A0A165DNK9"/>
<dbReference type="Proteomes" id="UP000077266">
    <property type="component" value="Unassembled WGS sequence"/>
</dbReference>
<gene>
    <name evidence="1" type="ORF">EXIGLDRAFT_269121</name>
</gene>
<dbReference type="EMBL" id="KV426203">
    <property type="protein sequence ID" value="KZV84986.1"/>
    <property type="molecule type" value="Genomic_DNA"/>
</dbReference>
<evidence type="ECO:0000313" key="1">
    <source>
        <dbReference type="EMBL" id="KZV84986.1"/>
    </source>
</evidence>
<protein>
    <recommendedName>
        <fullName evidence="3">Fungal STAND N-terminal Goodbye domain-containing protein</fullName>
    </recommendedName>
</protein>
<dbReference type="InParanoid" id="A0A165DNK9"/>
<evidence type="ECO:0000313" key="2">
    <source>
        <dbReference type="Proteomes" id="UP000077266"/>
    </source>
</evidence>
<dbReference type="OrthoDB" id="3271094at2759"/>